<reference evidence="7 8" key="1">
    <citation type="submission" date="2017-05" db="EMBL/GenBank/DDBJ databases">
        <authorList>
            <person name="Varghese N."/>
            <person name="Submissions S."/>
        </authorList>
    </citation>
    <scope>NUCLEOTIDE SEQUENCE [LARGE SCALE GENOMIC DNA]</scope>
    <source>
        <strain evidence="7 8">DSM 26001</strain>
    </source>
</reference>
<dbReference type="SUPFAM" id="SSF101116">
    <property type="entry name" value="Flagellar export chaperone FliS"/>
    <property type="match status" value="1"/>
</dbReference>
<keyword evidence="5" id="KW-0143">Chaperone</keyword>
<dbReference type="InterPro" id="IPR003713">
    <property type="entry name" value="FliS"/>
</dbReference>
<dbReference type="CDD" id="cd16098">
    <property type="entry name" value="FliS"/>
    <property type="match status" value="1"/>
</dbReference>
<comment type="subcellular location">
    <subcellularLocation>
        <location evidence="1 6">Cytoplasm</location>
        <location evidence="1 6">Cytosol</location>
    </subcellularLocation>
</comment>
<dbReference type="PIRSF" id="PIRSF039090">
    <property type="entry name" value="Flis"/>
    <property type="match status" value="1"/>
</dbReference>
<keyword evidence="4 6" id="KW-1005">Bacterial flagellum biogenesis</keyword>
<sequence>MFGSSTSRGASAYANVGMESSLNGASPNKLTIMLYDGAIGAINMAALFMRDQKIEEKTKKISHAIRIIDSGLRASLDKKAGGEIAQSLDALYQFMSKRLLLANLKDDPVILEEVRSLLADLKSAWVGLEQQTSMSGTQSLAARPQASAYFNTGVAA</sequence>
<dbReference type="Pfam" id="PF02561">
    <property type="entry name" value="FliS"/>
    <property type="match status" value="1"/>
</dbReference>
<dbReference type="PANTHER" id="PTHR34773">
    <property type="entry name" value="FLAGELLAR SECRETION CHAPERONE FLIS"/>
    <property type="match status" value="1"/>
</dbReference>
<comment type="similarity">
    <text evidence="2 6">Belongs to the FliS family.</text>
</comment>
<dbReference type="PANTHER" id="PTHR34773:SF1">
    <property type="entry name" value="FLAGELLAR SECRETION CHAPERONE FLIS"/>
    <property type="match status" value="1"/>
</dbReference>
<gene>
    <name evidence="7" type="ORF">SAMN06295970_12646</name>
</gene>
<accession>A0ABY1QQ00</accession>
<evidence type="ECO:0000256" key="2">
    <source>
        <dbReference type="ARBA" id="ARBA00008787"/>
    </source>
</evidence>
<evidence type="ECO:0000256" key="5">
    <source>
        <dbReference type="ARBA" id="ARBA00023186"/>
    </source>
</evidence>
<evidence type="ECO:0000256" key="4">
    <source>
        <dbReference type="ARBA" id="ARBA00022795"/>
    </source>
</evidence>
<dbReference type="InterPro" id="IPR036584">
    <property type="entry name" value="FliS_sf"/>
</dbReference>
<organism evidence="7 8">
    <name type="scientific">Noviherbaspirillum suwonense</name>
    <dbReference type="NCBI Taxonomy" id="1224511"/>
    <lineage>
        <taxon>Bacteria</taxon>
        <taxon>Pseudomonadati</taxon>
        <taxon>Pseudomonadota</taxon>
        <taxon>Betaproteobacteria</taxon>
        <taxon>Burkholderiales</taxon>
        <taxon>Oxalobacteraceae</taxon>
        <taxon>Noviherbaspirillum</taxon>
    </lineage>
</organism>
<comment type="caution">
    <text evidence="7">The sequence shown here is derived from an EMBL/GenBank/DDBJ whole genome shotgun (WGS) entry which is preliminary data.</text>
</comment>
<dbReference type="EMBL" id="FXUL01000026">
    <property type="protein sequence ID" value="SMP77289.1"/>
    <property type="molecule type" value="Genomic_DNA"/>
</dbReference>
<dbReference type="Proteomes" id="UP001158049">
    <property type="component" value="Unassembled WGS sequence"/>
</dbReference>
<keyword evidence="7" id="KW-0282">Flagellum</keyword>
<protein>
    <recommendedName>
        <fullName evidence="6">Flagellar secretion chaperone FliS</fullName>
    </recommendedName>
</protein>
<evidence type="ECO:0000313" key="8">
    <source>
        <dbReference type="Proteomes" id="UP001158049"/>
    </source>
</evidence>
<keyword evidence="7" id="KW-0966">Cell projection</keyword>
<evidence type="ECO:0000256" key="3">
    <source>
        <dbReference type="ARBA" id="ARBA00022490"/>
    </source>
</evidence>
<dbReference type="Gene3D" id="1.20.120.340">
    <property type="entry name" value="Flagellar protein FliS"/>
    <property type="match status" value="1"/>
</dbReference>
<proteinExistence type="inferred from homology"/>
<evidence type="ECO:0000256" key="1">
    <source>
        <dbReference type="ARBA" id="ARBA00004514"/>
    </source>
</evidence>
<evidence type="ECO:0000313" key="7">
    <source>
        <dbReference type="EMBL" id="SMP77289.1"/>
    </source>
</evidence>
<evidence type="ECO:0000256" key="6">
    <source>
        <dbReference type="PIRNR" id="PIRNR039090"/>
    </source>
</evidence>
<dbReference type="NCBIfam" id="TIGR00208">
    <property type="entry name" value="fliS"/>
    <property type="match status" value="1"/>
</dbReference>
<keyword evidence="3 6" id="KW-0963">Cytoplasm</keyword>
<keyword evidence="7" id="KW-0969">Cilium</keyword>
<keyword evidence="8" id="KW-1185">Reference proteome</keyword>
<name>A0ABY1QQ00_9BURK</name>